<evidence type="ECO:0000313" key="2">
    <source>
        <dbReference type="EMBL" id="RPB23155.1"/>
    </source>
</evidence>
<dbReference type="STRING" id="1051890.A0A3N4LYM2"/>
<feature type="region of interest" description="Disordered" evidence="1">
    <location>
        <begin position="238"/>
        <end position="283"/>
    </location>
</feature>
<name>A0A3N4LYM2_9PEZI</name>
<dbReference type="EMBL" id="ML121548">
    <property type="protein sequence ID" value="RPB23155.1"/>
    <property type="molecule type" value="Genomic_DNA"/>
</dbReference>
<protein>
    <recommendedName>
        <fullName evidence="4">Eukaryotic mitochondrial regulator protein-domain-containing protein</fullName>
    </recommendedName>
</protein>
<keyword evidence="3" id="KW-1185">Reference proteome</keyword>
<evidence type="ECO:0008006" key="4">
    <source>
        <dbReference type="Google" id="ProtNLM"/>
    </source>
</evidence>
<reference evidence="2 3" key="1">
    <citation type="journal article" date="2018" name="Nat. Ecol. Evol.">
        <title>Pezizomycetes genomes reveal the molecular basis of ectomycorrhizal truffle lifestyle.</title>
        <authorList>
            <person name="Murat C."/>
            <person name="Payen T."/>
            <person name="Noel B."/>
            <person name="Kuo A."/>
            <person name="Morin E."/>
            <person name="Chen J."/>
            <person name="Kohler A."/>
            <person name="Krizsan K."/>
            <person name="Balestrini R."/>
            <person name="Da Silva C."/>
            <person name="Montanini B."/>
            <person name="Hainaut M."/>
            <person name="Levati E."/>
            <person name="Barry K.W."/>
            <person name="Belfiori B."/>
            <person name="Cichocki N."/>
            <person name="Clum A."/>
            <person name="Dockter R.B."/>
            <person name="Fauchery L."/>
            <person name="Guy J."/>
            <person name="Iotti M."/>
            <person name="Le Tacon F."/>
            <person name="Lindquist E.A."/>
            <person name="Lipzen A."/>
            <person name="Malagnac F."/>
            <person name="Mello A."/>
            <person name="Molinier V."/>
            <person name="Miyauchi S."/>
            <person name="Poulain J."/>
            <person name="Riccioni C."/>
            <person name="Rubini A."/>
            <person name="Sitrit Y."/>
            <person name="Splivallo R."/>
            <person name="Traeger S."/>
            <person name="Wang M."/>
            <person name="Zifcakova L."/>
            <person name="Wipf D."/>
            <person name="Zambonelli A."/>
            <person name="Paolocci F."/>
            <person name="Nowrousian M."/>
            <person name="Ottonello S."/>
            <person name="Baldrian P."/>
            <person name="Spatafora J.W."/>
            <person name="Henrissat B."/>
            <person name="Nagy L.G."/>
            <person name="Aury J.M."/>
            <person name="Wincker P."/>
            <person name="Grigoriev I.V."/>
            <person name="Bonfante P."/>
            <person name="Martin F.M."/>
        </authorList>
    </citation>
    <scope>NUCLEOTIDE SEQUENCE [LARGE SCALE GENOMIC DNA]</scope>
    <source>
        <strain evidence="2 3">ATCC MYA-4762</strain>
    </source>
</reference>
<dbReference type="GO" id="GO:0005763">
    <property type="term" value="C:mitochondrial small ribosomal subunit"/>
    <property type="evidence" value="ECO:0007669"/>
    <property type="project" value="TreeGrafter"/>
</dbReference>
<dbReference type="FunCoup" id="A0A3N4LYM2">
    <property type="interactions" value="107"/>
</dbReference>
<organism evidence="2 3">
    <name type="scientific">Terfezia boudieri ATCC MYA-4762</name>
    <dbReference type="NCBI Taxonomy" id="1051890"/>
    <lineage>
        <taxon>Eukaryota</taxon>
        <taxon>Fungi</taxon>
        <taxon>Dikarya</taxon>
        <taxon>Ascomycota</taxon>
        <taxon>Pezizomycotina</taxon>
        <taxon>Pezizomycetes</taxon>
        <taxon>Pezizales</taxon>
        <taxon>Pezizaceae</taxon>
        <taxon>Terfezia</taxon>
    </lineage>
</organism>
<feature type="compositionally biased region" description="Basic and acidic residues" evidence="1">
    <location>
        <begin position="238"/>
        <end position="279"/>
    </location>
</feature>
<dbReference type="PANTHER" id="PTHR28158:SF1">
    <property type="entry name" value="SMALL RIBOSOMAL SUBUNIT PROTEIN MS45"/>
    <property type="match status" value="1"/>
</dbReference>
<dbReference type="GO" id="GO:0003735">
    <property type="term" value="F:structural constituent of ribosome"/>
    <property type="evidence" value="ECO:0007669"/>
    <property type="project" value="TreeGrafter"/>
</dbReference>
<dbReference type="InParanoid" id="A0A3N4LYM2"/>
<dbReference type="PANTHER" id="PTHR28158">
    <property type="entry name" value="37S RIBOSOMAL PROTEIN S35, MITOCHONDRIAL"/>
    <property type="match status" value="1"/>
</dbReference>
<dbReference type="Pfam" id="PF12298">
    <property type="entry name" value="Bot1p"/>
    <property type="match status" value="1"/>
</dbReference>
<sequence length="322" mass="36349">MPPRIRNPSCPSVSFLTSTPSPSSGALVPTRARCAFLSTTQAKAQTKLRRDFFEWLNGPGAVFTQLPHAGKTNYLGAYDLKTGEPKEGRSAQLPFPLNSAFPSSPVVSDELANEVYRRVVEGGKSVRMVSAELNVSLQRVAAIVRLKTIENRWEKEGKPIKPFLTKTIHGMLPITPLTGSISNPHEPINDLPAHPLTHTQHFVSVSESRAFTRADAGAEFGLPPADEMIPHPELIAEERERRQLTPEDRRQRAQVKEWQENEVKRLEDEKRRQKQKDEEMVLDSGRWRWKIQNAETGKVGFRYGLPHEDRKKGQVKIPTRVE</sequence>
<proteinExistence type="predicted"/>
<feature type="compositionally biased region" description="Polar residues" evidence="1">
    <location>
        <begin position="9"/>
        <end position="24"/>
    </location>
</feature>
<feature type="region of interest" description="Disordered" evidence="1">
    <location>
        <begin position="1"/>
        <end position="26"/>
    </location>
</feature>
<evidence type="ECO:0000313" key="3">
    <source>
        <dbReference type="Proteomes" id="UP000267821"/>
    </source>
</evidence>
<accession>A0A3N4LYM2</accession>
<dbReference type="AlphaFoldDB" id="A0A3N4LYM2"/>
<dbReference type="InterPro" id="IPR021036">
    <property type="entry name" value="Ribosomal_mS45"/>
</dbReference>
<gene>
    <name evidence="2" type="ORF">L211DRAFT_839131</name>
</gene>
<dbReference type="Proteomes" id="UP000267821">
    <property type="component" value="Unassembled WGS sequence"/>
</dbReference>
<dbReference type="GO" id="GO:0032543">
    <property type="term" value="P:mitochondrial translation"/>
    <property type="evidence" value="ECO:0007669"/>
    <property type="project" value="TreeGrafter"/>
</dbReference>
<dbReference type="OrthoDB" id="10052321at2759"/>
<evidence type="ECO:0000256" key="1">
    <source>
        <dbReference type="SAM" id="MobiDB-lite"/>
    </source>
</evidence>